<organism evidence="1">
    <name type="scientific">Siphoviridae sp. ctOkv13</name>
    <dbReference type="NCBI Taxonomy" id="2826314"/>
    <lineage>
        <taxon>Viruses</taxon>
        <taxon>Duplodnaviria</taxon>
        <taxon>Heunggongvirae</taxon>
        <taxon>Uroviricota</taxon>
        <taxon>Caudoviricetes</taxon>
    </lineage>
</organism>
<sequence>MAEKNIKARIIIRKATSAEWSASTATPLKQGEFALDTTTGELKIATQDNQKFQDATALATKELVVGSVQYLGTVGTTTELNAKTPNSAGDFCRVSSTNFTLPSTSSITGAAVTTHAGDLLLCESISPSVKWSVIHGELDKNT</sequence>
<reference evidence="1" key="1">
    <citation type="journal article" date="2021" name="Proc. Natl. Acad. Sci. U.S.A.">
        <title>A Catalog of Tens of Thousands of Viruses from Human Metagenomes Reveals Hidden Associations with Chronic Diseases.</title>
        <authorList>
            <person name="Tisza M.J."/>
            <person name="Buck C.B."/>
        </authorList>
    </citation>
    <scope>NUCLEOTIDE SEQUENCE</scope>
    <source>
        <strain evidence="1">CtOkv13</strain>
    </source>
</reference>
<protein>
    <submittedName>
        <fullName evidence="1">Major tropism determinant</fullName>
    </submittedName>
</protein>
<proteinExistence type="predicted"/>
<evidence type="ECO:0000313" key="1">
    <source>
        <dbReference type="EMBL" id="DAD76592.1"/>
    </source>
</evidence>
<dbReference type="EMBL" id="BK014805">
    <property type="protein sequence ID" value="DAD76592.1"/>
    <property type="molecule type" value="Genomic_DNA"/>
</dbReference>
<accession>A0A8S5M366</accession>
<name>A0A8S5M366_9CAUD</name>